<dbReference type="Proteomes" id="UP001165423">
    <property type="component" value="Unassembled WGS sequence"/>
</dbReference>
<protein>
    <submittedName>
        <fullName evidence="2">Uncharacterized protein</fullName>
    </submittedName>
</protein>
<proteinExistence type="predicted"/>
<comment type="caution">
    <text evidence="2">The sequence shown here is derived from an EMBL/GenBank/DDBJ whole genome shotgun (WGS) entry which is preliminary data.</text>
</comment>
<feature type="chain" id="PRO_5046466753" evidence="1">
    <location>
        <begin position="21"/>
        <end position="154"/>
    </location>
</feature>
<keyword evidence="1" id="KW-0732">Signal</keyword>
<evidence type="ECO:0000256" key="1">
    <source>
        <dbReference type="SAM" id="SignalP"/>
    </source>
</evidence>
<accession>A0ABT0A516</accession>
<feature type="signal peptide" evidence="1">
    <location>
        <begin position="1"/>
        <end position="20"/>
    </location>
</feature>
<name>A0ABT0A516_9GAMM</name>
<dbReference type="RefSeq" id="WP_243321194.1">
    <property type="nucleotide sequence ID" value="NZ_JALGCL010000002.1"/>
</dbReference>
<evidence type="ECO:0000313" key="2">
    <source>
        <dbReference type="EMBL" id="MCJ0826080.1"/>
    </source>
</evidence>
<gene>
    <name evidence="2" type="ORF">MQC88_08935</name>
</gene>
<reference evidence="2 3" key="1">
    <citation type="submission" date="2022-03" db="EMBL/GenBank/DDBJ databases">
        <title>Luteimonas soily sp. nov., a novel bacterium isolated from the soil.</title>
        <authorList>
            <person name="Zhang X."/>
        </authorList>
    </citation>
    <scope>NUCLEOTIDE SEQUENCE [LARGE SCALE GENOMIC DNA]</scope>
    <source>
        <strain evidence="2 3">50</strain>
    </source>
</reference>
<dbReference type="EMBL" id="JALGCL010000002">
    <property type="protein sequence ID" value="MCJ0826080.1"/>
    <property type="molecule type" value="Genomic_DNA"/>
</dbReference>
<sequence>MNKTTALMLAGLLSASGANAQDAQQAAACPQLPAGAGLTWEARSTADSDFCRALRSDGSEAFGLYVSAAPNFEPNPRSGKESGRVDGRDVVWYRAEIATAPGVQARETLLQLADGRYAHIWLQADSTDALAADYQLVGALRFRAGGGGEQVAGN</sequence>
<evidence type="ECO:0000313" key="3">
    <source>
        <dbReference type="Proteomes" id="UP001165423"/>
    </source>
</evidence>
<keyword evidence="3" id="KW-1185">Reference proteome</keyword>
<organism evidence="2 3">
    <name type="scientific">Cognatiluteimonas sedimenti</name>
    <dbReference type="NCBI Taxonomy" id="2927791"/>
    <lineage>
        <taxon>Bacteria</taxon>
        <taxon>Pseudomonadati</taxon>
        <taxon>Pseudomonadota</taxon>
        <taxon>Gammaproteobacteria</taxon>
        <taxon>Lysobacterales</taxon>
        <taxon>Lysobacteraceae</taxon>
        <taxon>Cognatiluteimonas</taxon>
    </lineage>
</organism>